<dbReference type="SUPFAM" id="SSF55781">
    <property type="entry name" value="GAF domain-like"/>
    <property type="match status" value="1"/>
</dbReference>
<accession>A0ABP3KFY5</accession>
<dbReference type="Proteomes" id="UP001499895">
    <property type="component" value="Unassembled WGS sequence"/>
</dbReference>
<protein>
    <recommendedName>
        <fullName evidence="2">PAS fold-4 domain-containing protein</fullName>
    </recommendedName>
</protein>
<evidence type="ECO:0000313" key="3">
    <source>
        <dbReference type="EMBL" id="GAA0479005.1"/>
    </source>
</evidence>
<dbReference type="SUPFAM" id="SSF55785">
    <property type="entry name" value="PYP-like sensor domain (PAS domain)"/>
    <property type="match status" value="1"/>
</dbReference>
<evidence type="ECO:0000313" key="4">
    <source>
        <dbReference type="Proteomes" id="UP001499895"/>
    </source>
</evidence>
<keyword evidence="4" id="KW-1185">Reference proteome</keyword>
<evidence type="ECO:0000259" key="2">
    <source>
        <dbReference type="Pfam" id="PF08448"/>
    </source>
</evidence>
<reference evidence="4" key="1">
    <citation type="journal article" date="2019" name="Int. J. Syst. Evol. Microbiol.">
        <title>The Global Catalogue of Microorganisms (GCM) 10K type strain sequencing project: providing services to taxonomists for standard genome sequencing and annotation.</title>
        <authorList>
            <consortium name="The Broad Institute Genomics Platform"/>
            <consortium name="The Broad Institute Genome Sequencing Center for Infectious Disease"/>
            <person name="Wu L."/>
            <person name="Ma J."/>
        </authorList>
    </citation>
    <scope>NUCLEOTIDE SEQUENCE [LARGE SCALE GENOMIC DNA]</scope>
    <source>
        <strain evidence="4">JCM 10649</strain>
    </source>
</reference>
<proteinExistence type="predicted"/>
<dbReference type="Gene3D" id="3.30.450.40">
    <property type="match status" value="1"/>
</dbReference>
<dbReference type="Gene3D" id="3.30.450.20">
    <property type="entry name" value="PAS domain"/>
    <property type="match status" value="1"/>
</dbReference>
<evidence type="ECO:0000256" key="1">
    <source>
        <dbReference type="SAM" id="MobiDB-lite"/>
    </source>
</evidence>
<sequence length="422" mass="43981">MESAAPRALPETTGGKQPEGNNCRVPGALSGGRGYGVPMAEAEELGTELAGFRRRVEELRTARALPSHERLSALDAALFELQHAADFLWPRYEALAASRDGGGGRGADGQEQRLLRALFQRMPLAVALLDGESVVRRLNFAATQLFSMRAGFATGRTLTGSLRHDGRAAFRSHVAAVARGEGGRSLVVHLPGAQPGTALRATLAALRPPGELRTAVLAVFQPTGEGAEGPVPGAGGVPRPRRVDVGEVTRHAELMDLLDAMATALLGARGCSPAQVLERAAAVPHGRFADWVIADLNDGGTLRRVAVFGPDGRDGDSGLAAALAGQDPADCPLVVEATAAGTPAFQVRPDDAELFGRDADGAPVLVRAAVTSLLCVPLRVSRQTPVRGALTLFRTGARRAFAMAEAGAVDRMSRHVALALGP</sequence>
<dbReference type="Pfam" id="PF08448">
    <property type="entry name" value="PAS_4"/>
    <property type="match status" value="1"/>
</dbReference>
<gene>
    <name evidence="3" type="ORF">GCM10009544_46160</name>
</gene>
<comment type="caution">
    <text evidence="3">The sequence shown here is derived from an EMBL/GenBank/DDBJ whole genome shotgun (WGS) entry which is preliminary data.</text>
</comment>
<name>A0ABP3KFY5_9ACTN</name>
<organism evidence="3 4">
    <name type="scientific">Streptomyces stramineus</name>
    <dbReference type="NCBI Taxonomy" id="173861"/>
    <lineage>
        <taxon>Bacteria</taxon>
        <taxon>Bacillati</taxon>
        <taxon>Actinomycetota</taxon>
        <taxon>Actinomycetes</taxon>
        <taxon>Kitasatosporales</taxon>
        <taxon>Streptomycetaceae</taxon>
        <taxon>Streptomyces</taxon>
    </lineage>
</organism>
<dbReference type="InterPro" id="IPR029016">
    <property type="entry name" value="GAF-like_dom_sf"/>
</dbReference>
<dbReference type="InterPro" id="IPR013656">
    <property type="entry name" value="PAS_4"/>
</dbReference>
<dbReference type="InterPro" id="IPR035965">
    <property type="entry name" value="PAS-like_dom_sf"/>
</dbReference>
<feature type="domain" description="PAS fold-4" evidence="2">
    <location>
        <begin position="120"/>
        <end position="219"/>
    </location>
</feature>
<feature type="region of interest" description="Disordered" evidence="1">
    <location>
        <begin position="1"/>
        <end position="25"/>
    </location>
</feature>
<dbReference type="EMBL" id="BAAAHB010000060">
    <property type="protein sequence ID" value="GAA0479005.1"/>
    <property type="molecule type" value="Genomic_DNA"/>
</dbReference>